<evidence type="ECO:0000256" key="6">
    <source>
        <dbReference type="ARBA" id="ARBA00021582"/>
    </source>
</evidence>
<dbReference type="CDD" id="cd12174">
    <property type="entry name" value="PGDH_like_3"/>
    <property type="match status" value="1"/>
</dbReference>
<evidence type="ECO:0000313" key="14">
    <source>
        <dbReference type="EMBL" id="MEA5446405.1"/>
    </source>
</evidence>
<dbReference type="Proteomes" id="UP001302316">
    <property type="component" value="Unassembled WGS sequence"/>
</dbReference>
<evidence type="ECO:0000256" key="9">
    <source>
        <dbReference type="ARBA" id="ARBA00030455"/>
    </source>
</evidence>
<evidence type="ECO:0000256" key="12">
    <source>
        <dbReference type="RuleBase" id="RU003719"/>
    </source>
</evidence>
<dbReference type="CDD" id="cd04901">
    <property type="entry name" value="ACT_3PGDH"/>
    <property type="match status" value="1"/>
</dbReference>
<dbReference type="EC" id="1.1.1.399" evidence="4"/>
<proteinExistence type="inferred from homology"/>
<dbReference type="EC" id="1.1.1.95" evidence="5"/>
<comment type="catalytic activity">
    <reaction evidence="11">
        <text>(2R)-3-phosphoglycerate + NAD(+) = 3-phosphooxypyruvate + NADH + H(+)</text>
        <dbReference type="Rhea" id="RHEA:12641"/>
        <dbReference type="ChEBI" id="CHEBI:15378"/>
        <dbReference type="ChEBI" id="CHEBI:18110"/>
        <dbReference type="ChEBI" id="CHEBI:57540"/>
        <dbReference type="ChEBI" id="CHEBI:57945"/>
        <dbReference type="ChEBI" id="CHEBI:58272"/>
        <dbReference type="EC" id="1.1.1.95"/>
    </reaction>
</comment>
<dbReference type="SUPFAM" id="SSF52283">
    <property type="entry name" value="Formate/glycerate dehydrogenase catalytic domain-like"/>
    <property type="match status" value="1"/>
</dbReference>
<comment type="pathway">
    <text evidence="2">Amino-acid biosynthesis; L-serine biosynthesis; L-serine from 3-phospho-D-glycerate: step 1/3.</text>
</comment>
<evidence type="ECO:0000256" key="7">
    <source>
        <dbReference type="ARBA" id="ARBA00023002"/>
    </source>
</evidence>
<dbReference type="Gene3D" id="3.30.70.260">
    <property type="match status" value="1"/>
</dbReference>
<comment type="caution">
    <text evidence="14">The sequence shown here is derived from an EMBL/GenBank/DDBJ whole genome shotgun (WGS) entry which is preliminary data.</text>
</comment>
<dbReference type="AlphaFoldDB" id="A0AAP6JG61"/>
<keyword evidence="15" id="KW-1185">Reference proteome</keyword>
<dbReference type="Gene3D" id="3.40.50.720">
    <property type="entry name" value="NAD(P)-binding Rossmann-like Domain"/>
    <property type="match status" value="2"/>
</dbReference>
<evidence type="ECO:0000256" key="8">
    <source>
        <dbReference type="ARBA" id="ARBA00023027"/>
    </source>
</evidence>
<evidence type="ECO:0000256" key="3">
    <source>
        <dbReference type="ARBA" id="ARBA00005854"/>
    </source>
</evidence>
<accession>A0AAP6JG61</accession>
<dbReference type="Pfam" id="PF00389">
    <property type="entry name" value="2-Hacid_dh"/>
    <property type="match status" value="1"/>
</dbReference>
<reference evidence="14 15" key="1">
    <citation type="submission" date="2023-12" db="EMBL/GenBank/DDBJ databases">
        <title>Whole-genome sequencing of halo(alkali)philic microorganisms from hypersaline lakes.</title>
        <authorList>
            <person name="Sorokin D.Y."/>
            <person name="Merkel A.Y."/>
            <person name="Messina E."/>
            <person name="Yakimov M."/>
        </authorList>
    </citation>
    <scope>NUCLEOTIDE SEQUENCE [LARGE SCALE GENOMIC DNA]</scope>
    <source>
        <strain evidence="14 15">AB-CW1</strain>
    </source>
</reference>
<dbReference type="EMBL" id="JAYGII010000031">
    <property type="protein sequence ID" value="MEA5446405.1"/>
    <property type="molecule type" value="Genomic_DNA"/>
</dbReference>
<evidence type="ECO:0000256" key="4">
    <source>
        <dbReference type="ARBA" id="ARBA00013001"/>
    </source>
</evidence>
<dbReference type="InterPro" id="IPR006140">
    <property type="entry name" value="D-isomer_DH_NAD-bd"/>
</dbReference>
<dbReference type="PROSITE" id="PS00065">
    <property type="entry name" value="D_2_HYDROXYACID_DH_1"/>
    <property type="match status" value="1"/>
</dbReference>
<dbReference type="PROSITE" id="PS51671">
    <property type="entry name" value="ACT"/>
    <property type="match status" value="1"/>
</dbReference>
<dbReference type="SUPFAM" id="SSF51735">
    <property type="entry name" value="NAD(P)-binding Rossmann-fold domains"/>
    <property type="match status" value="1"/>
</dbReference>
<dbReference type="Pfam" id="PF02826">
    <property type="entry name" value="2-Hacid_dh_C"/>
    <property type="match status" value="1"/>
</dbReference>
<dbReference type="GO" id="GO:0051287">
    <property type="term" value="F:NAD binding"/>
    <property type="evidence" value="ECO:0007669"/>
    <property type="project" value="InterPro"/>
</dbReference>
<evidence type="ECO:0000256" key="10">
    <source>
        <dbReference type="ARBA" id="ARBA00048126"/>
    </source>
</evidence>
<comment type="function">
    <text evidence="1">Catalyzes the reversible oxidation of 3-phospho-D-glycerate to 3-phosphonooxypyruvate, the first step of the phosphorylated L-serine biosynthesis pathway. Also catalyzes the reversible oxidation of 2-hydroxyglutarate to 2-oxoglutarate.</text>
</comment>
<dbReference type="PROSITE" id="PS00670">
    <property type="entry name" value="D_2_HYDROXYACID_DH_2"/>
    <property type="match status" value="1"/>
</dbReference>
<protein>
    <recommendedName>
        <fullName evidence="6">D-3-phosphoglycerate dehydrogenase</fullName>
        <ecNumber evidence="4">1.1.1.399</ecNumber>
        <ecNumber evidence="5">1.1.1.95</ecNumber>
    </recommendedName>
    <alternativeName>
        <fullName evidence="9">2-oxoglutarate reductase</fullName>
    </alternativeName>
</protein>
<dbReference type="InterPro" id="IPR036291">
    <property type="entry name" value="NAD(P)-bd_dom_sf"/>
</dbReference>
<name>A0AAP6JG61_9GAMM</name>
<dbReference type="InterPro" id="IPR029753">
    <property type="entry name" value="D-isomer_DH_CS"/>
</dbReference>
<gene>
    <name evidence="14" type="ORF">VCB98_11300</name>
</gene>
<dbReference type="PANTHER" id="PTHR42938:SF47">
    <property type="entry name" value="HYDROXYPYRUVATE REDUCTASE"/>
    <property type="match status" value="1"/>
</dbReference>
<dbReference type="SUPFAM" id="SSF55021">
    <property type="entry name" value="ACT-like"/>
    <property type="match status" value="1"/>
</dbReference>
<keyword evidence="7 12" id="KW-0560">Oxidoreductase</keyword>
<evidence type="ECO:0000259" key="13">
    <source>
        <dbReference type="PROSITE" id="PS51671"/>
    </source>
</evidence>
<evidence type="ECO:0000256" key="1">
    <source>
        <dbReference type="ARBA" id="ARBA00003800"/>
    </source>
</evidence>
<comment type="catalytic activity">
    <reaction evidence="10">
        <text>(R)-2-hydroxyglutarate + NAD(+) = 2-oxoglutarate + NADH + H(+)</text>
        <dbReference type="Rhea" id="RHEA:49612"/>
        <dbReference type="ChEBI" id="CHEBI:15378"/>
        <dbReference type="ChEBI" id="CHEBI:15801"/>
        <dbReference type="ChEBI" id="CHEBI:16810"/>
        <dbReference type="ChEBI" id="CHEBI:57540"/>
        <dbReference type="ChEBI" id="CHEBI:57945"/>
        <dbReference type="EC" id="1.1.1.399"/>
    </reaction>
</comment>
<dbReference type="InterPro" id="IPR045865">
    <property type="entry name" value="ACT-like_dom_sf"/>
</dbReference>
<organism evidence="14 15">
    <name type="scientific">Natronospira elongata</name>
    <dbReference type="NCBI Taxonomy" id="3110268"/>
    <lineage>
        <taxon>Bacteria</taxon>
        <taxon>Pseudomonadati</taxon>
        <taxon>Pseudomonadota</taxon>
        <taxon>Gammaproteobacteria</taxon>
        <taxon>Natronospirales</taxon>
        <taxon>Natronospiraceae</taxon>
        <taxon>Natronospira</taxon>
    </lineage>
</organism>
<sequence>MIFRIKTYNNINEAGLEAFPRGLYEVGSSIESEDAVLVRSARLHEQPLSPNLKAVARAGAGVNNIPVDRLSEQGIPVFNAPGANANAVKELVIAGLFMGFRNIAPALEFVERIEGEGESFEKAVEAGKKRFVGRELPGRRLGVVGLGAIGGQVANAARSLGMEVIGYDPGLTVEHAWRLASDVRQARSLDELLGESDVVSLHVPLMDKTRDLINERRIAVMRPGAVLLNFARDGLVDREAVIASVESEHLGGYVTDFPHPDLLKRERVVALPHLGASTGEAEANSAVMAVQNLRDFLENGNIRHSVNFPDVVMPRTDGGRLAVANANVPNMVGQVGTALAEAGLNIVDLLNRSQGELAYTLVDVDGEVPETVAAAIEAIDGVLKARSIAPVSARG</sequence>
<dbReference type="InterPro" id="IPR006139">
    <property type="entry name" value="D-isomer_2_OHA_DH_cat_dom"/>
</dbReference>
<evidence type="ECO:0000256" key="11">
    <source>
        <dbReference type="ARBA" id="ARBA00048731"/>
    </source>
</evidence>
<dbReference type="InterPro" id="IPR002912">
    <property type="entry name" value="ACT_dom"/>
</dbReference>
<comment type="similarity">
    <text evidence="3 12">Belongs to the D-isomer specific 2-hydroxyacid dehydrogenase family.</text>
</comment>
<dbReference type="InterPro" id="IPR029752">
    <property type="entry name" value="D-isomer_DH_CS1"/>
</dbReference>
<dbReference type="PANTHER" id="PTHR42938">
    <property type="entry name" value="FORMATE DEHYDROGENASE 1"/>
    <property type="match status" value="1"/>
</dbReference>
<evidence type="ECO:0000256" key="2">
    <source>
        <dbReference type="ARBA" id="ARBA00005216"/>
    </source>
</evidence>
<feature type="domain" description="ACT" evidence="13">
    <location>
        <begin position="320"/>
        <end position="390"/>
    </location>
</feature>
<dbReference type="GO" id="GO:0004617">
    <property type="term" value="F:phosphoglycerate dehydrogenase activity"/>
    <property type="evidence" value="ECO:0007669"/>
    <property type="project" value="UniProtKB-EC"/>
</dbReference>
<keyword evidence="8" id="KW-0520">NAD</keyword>
<evidence type="ECO:0000256" key="5">
    <source>
        <dbReference type="ARBA" id="ARBA00013143"/>
    </source>
</evidence>
<evidence type="ECO:0000313" key="15">
    <source>
        <dbReference type="Proteomes" id="UP001302316"/>
    </source>
</evidence>